<dbReference type="STRING" id="4540.A0A3L6RQU3"/>
<dbReference type="PANTHER" id="PTHR33044">
    <property type="entry name" value="BIFUNCTIONAL INHIBITOR/LIPID-TRANSFER PROTEIN/SEED STORAGE 2S ALBUMIN SUPERFAMILY PROTEIN-RELATED"/>
    <property type="match status" value="1"/>
</dbReference>
<organism evidence="8 9">
    <name type="scientific">Panicum miliaceum</name>
    <name type="common">Proso millet</name>
    <name type="synonym">Broomcorn millet</name>
    <dbReference type="NCBI Taxonomy" id="4540"/>
    <lineage>
        <taxon>Eukaryota</taxon>
        <taxon>Viridiplantae</taxon>
        <taxon>Streptophyta</taxon>
        <taxon>Embryophyta</taxon>
        <taxon>Tracheophyta</taxon>
        <taxon>Spermatophyta</taxon>
        <taxon>Magnoliopsida</taxon>
        <taxon>Liliopsida</taxon>
        <taxon>Poales</taxon>
        <taxon>Poaceae</taxon>
        <taxon>PACMAD clade</taxon>
        <taxon>Panicoideae</taxon>
        <taxon>Panicodae</taxon>
        <taxon>Paniceae</taxon>
        <taxon>Panicinae</taxon>
        <taxon>Panicum</taxon>
        <taxon>Panicum sect. Panicum</taxon>
    </lineage>
</organism>
<comment type="similarity">
    <text evidence="1">Belongs to the plant LTP family.</text>
</comment>
<proteinExistence type="inferred from homology"/>
<dbReference type="Pfam" id="PF14368">
    <property type="entry name" value="LTP_2"/>
    <property type="match status" value="1"/>
</dbReference>
<dbReference type="EMBL" id="PQIB02000007">
    <property type="protein sequence ID" value="RLN08142.1"/>
    <property type="molecule type" value="Genomic_DNA"/>
</dbReference>
<keyword evidence="9" id="KW-1185">Reference proteome</keyword>
<name>A0A3L6RQU3_PANMI</name>
<feature type="region of interest" description="Disordered" evidence="5">
    <location>
        <begin position="39"/>
        <end position="87"/>
    </location>
</feature>
<evidence type="ECO:0000256" key="6">
    <source>
        <dbReference type="SAM" id="SignalP"/>
    </source>
</evidence>
<keyword evidence="4" id="KW-0325">Glycoprotein</keyword>
<accession>A0A3L6RQU3</accession>
<dbReference type="InterPro" id="IPR016140">
    <property type="entry name" value="Bifunc_inhib/LTP/seed_store"/>
</dbReference>
<evidence type="ECO:0000256" key="4">
    <source>
        <dbReference type="ARBA" id="ARBA00023180"/>
    </source>
</evidence>
<sequence>MKMKARAVVLLSLSVLALAMLQAGASDGDKLEAMRRRYRRRRGRDQGLHRSSPPPTPPPPSPLCNRTIGPDMAADENLNCPSPPPPPPTPPHVLPPCFCPRPPAFRRPPPGNGAGASSPLECVSAMAGLMSCGSFVTGSQEETPTPQSDCCIGLRVFFNSTSAAGDGGRTLRCLCPVILGDVNKVLPKAVDPVRLMYLPIACGIVLPPQTLFMCFTGHPNPTVVERFSELWDNGPSSPAPATP</sequence>
<dbReference type="InterPro" id="IPR036312">
    <property type="entry name" value="Bifun_inhib/LTP/seed_sf"/>
</dbReference>
<evidence type="ECO:0000256" key="2">
    <source>
        <dbReference type="ARBA" id="ARBA00022729"/>
    </source>
</evidence>
<dbReference type="AlphaFoldDB" id="A0A3L6RQU3"/>
<evidence type="ECO:0000259" key="7">
    <source>
        <dbReference type="Pfam" id="PF14368"/>
    </source>
</evidence>
<evidence type="ECO:0000313" key="8">
    <source>
        <dbReference type="EMBL" id="RLN08142.1"/>
    </source>
</evidence>
<dbReference type="Proteomes" id="UP000275267">
    <property type="component" value="Unassembled WGS sequence"/>
</dbReference>
<dbReference type="SUPFAM" id="SSF47699">
    <property type="entry name" value="Bifunctional inhibitor/lipid-transfer protein/seed storage 2S albumin"/>
    <property type="match status" value="1"/>
</dbReference>
<evidence type="ECO:0000313" key="9">
    <source>
        <dbReference type="Proteomes" id="UP000275267"/>
    </source>
</evidence>
<dbReference type="InterPro" id="IPR043325">
    <property type="entry name" value="LTSS"/>
</dbReference>
<keyword evidence="2 6" id="KW-0732">Signal</keyword>
<feature type="compositionally biased region" description="Pro residues" evidence="5">
    <location>
        <begin position="52"/>
        <end position="62"/>
    </location>
</feature>
<protein>
    <recommendedName>
        <fullName evidence="7">Bifunctional inhibitor/plant lipid transfer protein/seed storage helical domain-containing protein</fullName>
    </recommendedName>
</protein>
<feature type="chain" id="PRO_5018202452" description="Bifunctional inhibitor/plant lipid transfer protein/seed storage helical domain-containing protein" evidence="6">
    <location>
        <begin position="20"/>
        <end position="243"/>
    </location>
</feature>
<feature type="domain" description="Bifunctional inhibitor/plant lipid transfer protein/seed storage helical" evidence="7">
    <location>
        <begin position="117"/>
        <end position="210"/>
    </location>
</feature>
<evidence type="ECO:0000256" key="1">
    <source>
        <dbReference type="ARBA" id="ARBA00009748"/>
    </source>
</evidence>
<keyword evidence="3" id="KW-1015">Disulfide bond</keyword>
<evidence type="ECO:0000256" key="3">
    <source>
        <dbReference type="ARBA" id="ARBA00023157"/>
    </source>
</evidence>
<dbReference type="OrthoDB" id="643149at2759"/>
<evidence type="ECO:0000256" key="5">
    <source>
        <dbReference type="SAM" id="MobiDB-lite"/>
    </source>
</evidence>
<comment type="caution">
    <text evidence="8">The sequence shown here is derived from an EMBL/GenBank/DDBJ whole genome shotgun (WGS) entry which is preliminary data.</text>
</comment>
<dbReference type="Gene3D" id="1.10.110.10">
    <property type="entry name" value="Plant lipid-transfer and hydrophobic proteins"/>
    <property type="match status" value="1"/>
</dbReference>
<feature type="signal peptide" evidence="6">
    <location>
        <begin position="1"/>
        <end position="19"/>
    </location>
</feature>
<dbReference type="CDD" id="cd00010">
    <property type="entry name" value="AAI_LTSS"/>
    <property type="match status" value="1"/>
</dbReference>
<reference evidence="9" key="1">
    <citation type="journal article" date="2019" name="Nat. Commun.">
        <title>The genome of broomcorn millet.</title>
        <authorList>
            <person name="Zou C."/>
            <person name="Miki D."/>
            <person name="Li D."/>
            <person name="Tang Q."/>
            <person name="Xiao L."/>
            <person name="Rajput S."/>
            <person name="Deng P."/>
            <person name="Jia W."/>
            <person name="Huang R."/>
            <person name="Zhang M."/>
            <person name="Sun Y."/>
            <person name="Hu J."/>
            <person name="Fu X."/>
            <person name="Schnable P.S."/>
            <person name="Li F."/>
            <person name="Zhang H."/>
            <person name="Feng B."/>
            <person name="Zhu X."/>
            <person name="Liu R."/>
            <person name="Schnable J.C."/>
            <person name="Zhu J.-K."/>
            <person name="Zhang H."/>
        </authorList>
    </citation>
    <scope>NUCLEOTIDE SEQUENCE [LARGE SCALE GENOMIC DNA]</scope>
</reference>
<gene>
    <name evidence="8" type="ORF">C2845_PM11G24530</name>
</gene>